<reference evidence="2" key="1">
    <citation type="submission" date="2016-11" db="EMBL/GenBank/DDBJ databases">
        <authorList>
            <person name="Shukria A."/>
            <person name="Stevens D.C."/>
        </authorList>
    </citation>
    <scope>NUCLEOTIDE SEQUENCE [LARGE SCALE GENOMIC DNA]</scope>
    <source>
        <strain evidence="2">Cbfe23</strain>
    </source>
</reference>
<protein>
    <submittedName>
        <fullName evidence="1">Uncharacterized protein</fullName>
    </submittedName>
</protein>
<dbReference type="AlphaFoldDB" id="A0A1L9AVZ1"/>
<evidence type="ECO:0000313" key="1">
    <source>
        <dbReference type="EMBL" id="OJH34164.1"/>
    </source>
</evidence>
<dbReference type="Proteomes" id="UP000182229">
    <property type="component" value="Unassembled WGS sequence"/>
</dbReference>
<gene>
    <name evidence="1" type="ORF">BON30_45225</name>
</gene>
<dbReference type="EMBL" id="MPIN01000022">
    <property type="protein sequence ID" value="OJH34164.1"/>
    <property type="molecule type" value="Genomic_DNA"/>
</dbReference>
<organism evidence="1 2">
    <name type="scientific">Cystobacter ferrugineus</name>
    <dbReference type="NCBI Taxonomy" id="83449"/>
    <lineage>
        <taxon>Bacteria</taxon>
        <taxon>Pseudomonadati</taxon>
        <taxon>Myxococcota</taxon>
        <taxon>Myxococcia</taxon>
        <taxon>Myxococcales</taxon>
        <taxon>Cystobacterineae</taxon>
        <taxon>Archangiaceae</taxon>
        <taxon>Cystobacter</taxon>
    </lineage>
</organism>
<reference evidence="1 2" key="2">
    <citation type="submission" date="2016-12" db="EMBL/GenBank/DDBJ databases">
        <title>Draft Genome Sequence of Cystobacter ferrugineus Strain Cbfe23.</title>
        <authorList>
            <person name="Akbar S."/>
            <person name="Dowd S.E."/>
            <person name="Stevens D.C."/>
        </authorList>
    </citation>
    <scope>NUCLEOTIDE SEQUENCE [LARGE SCALE GENOMIC DNA]</scope>
    <source>
        <strain evidence="1 2">Cbfe23</strain>
    </source>
</reference>
<keyword evidence="2" id="KW-1185">Reference proteome</keyword>
<evidence type="ECO:0000313" key="2">
    <source>
        <dbReference type="Proteomes" id="UP000182229"/>
    </source>
</evidence>
<dbReference type="STRING" id="83449.BON30_45225"/>
<name>A0A1L9AVZ1_9BACT</name>
<sequence>MSEEGTYQDGPIIGRLTVGDGNLPEGTLLHGRLWTGPNIYDVETNVERAAVMGRYTLAVLPDGRKLPVCIVLGNPDGRVPMREGSKAGAAVLNRELPVSAVWRWP</sequence>
<proteinExistence type="predicted"/>
<accession>A0A1L9AVZ1</accession>
<comment type="caution">
    <text evidence="1">The sequence shown here is derived from an EMBL/GenBank/DDBJ whole genome shotgun (WGS) entry which is preliminary data.</text>
</comment>